<evidence type="ECO:0000313" key="2">
    <source>
        <dbReference type="Proteomes" id="UP000078463"/>
    </source>
</evidence>
<protein>
    <submittedName>
        <fullName evidence="1">Uncharacterized protein</fullName>
    </submittedName>
</protein>
<dbReference type="KEGG" id="pwu:A8O14_02965"/>
<keyword evidence="2" id="KW-1185">Reference proteome</keyword>
<accession>A0A191UE25</accession>
<name>A0A191UE25_9BURK</name>
<dbReference type="AlphaFoldDB" id="A0A191UE25"/>
<gene>
    <name evidence="1" type="ORF">A8O14_02965</name>
</gene>
<reference evidence="2" key="1">
    <citation type="submission" date="2016-05" db="EMBL/GenBank/DDBJ databases">
        <title>Polynucleobacter sp. QLW-P1FAT50C-4 genome.</title>
        <authorList>
            <person name="Hahn M.W."/>
        </authorList>
    </citation>
    <scope>NUCLEOTIDE SEQUENCE [LARGE SCALE GENOMIC DNA]</scope>
    <source>
        <strain evidence="2">QLW-P1FAT50C-4</strain>
    </source>
</reference>
<dbReference type="RefSeq" id="WP_068948150.1">
    <property type="nucleotide sequence ID" value="NZ_CP015922.1"/>
</dbReference>
<proteinExistence type="predicted"/>
<sequence>MEYEKYAELKRDVEVYFAEIIKQRFCEYVDENTSLHFSPDAQSHNLISDLLRNEGFDVFGMNINMDGFQLLLDFRHDYLMIENFPFTRLLVDFSNDGNYSVYLDENSFDDDWTTYLADDWKRYYTMKENDLVKVLSDMKNTHLTLRLKS</sequence>
<dbReference type="Proteomes" id="UP000078463">
    <property type="component" value="Chromosome"/>
</dbReference>
<dbReference type="EMBL" id="CP015922">
    <property type="protein sequence ID" value="ANI99145.1"/>
    <property type="molecule type" value="Genomic_DNA"/>
</dbReference>
<dbReference type="STRING" id="1743168.A8O14_02965"/>
<organism evidence="1 2">
    <name type="scientific">Polynucleobacter wuianus</name>
    <dbReference type="NCBI Taxonomy" id="1743168"/>
    <lineage>
        <taxon>Bacteria</taxon>
        <taxon>Pseudomonadati</taxon>
        <taxon>Pseudomonadota</taxon>
        <taxon>Betaproteobacteria</taxon>
        <taxon>Burkholderiales</taxon>
        <taxon>Burkholderiaceae</taxon>
        <taxon>Polynucleobacter</taxon>
    </lineage>
</organism>
<evidence type="ECO:0000313" key="1">
    <source>
        <dbReference type="EMBL" id="ANI99145.1"/>
    </source>
</evidence>